<protein>
    <submittedName>
        <fullName evidence="1">Uncharacterized protein</fullName>
    </submittedName>
</protein>
<evidence type="ECO:0000313" key="2">
    <source>
        <dbReference type="Proteomes" id="UP000027730"/>
    </source>
</evidence>
<dbReference type="PANTHER" id="PTHR35394">
    <property type="entry name" value="DUF3176 DOMAIN-CONTAINING PROTEIN"/>
    <property type="match status" value="1"/>
</dbReference>
<name>A0A074WE85_9PEZI</name>
<dbReference type="EMBL" id="KL584719">
    <property type="protein sequence ID" value="KEQ69869.1"/>
    <property type="molecule type" value="Genomic_DNA"/>
</dbReference>
<dbReference type="GeneID" id="25408305"/>
<evidence type="ECO:0000313" key="1">
    <source>
        <dbReference type="EMBL" id="KEQ69869.1"/>
    </source>
</evidence>
<proteinExistence type="predicted"/>
<sequence>PNSVLSQLVTISRSALMFSTASCIGQLSWLHIKQKPQALSDLQAFNDASRGPAG</sequence>
<feature type="non-terminal residue" evidence="1">
    <location>
        <position position="1"/>
    </location>
</feature>
<dbReference type="RefSeq" id="XP_013424032.1">
    <property type="nucleotide sequence ID" value="XM_013568578.1"/>
</dbReference>
<dbReference type="Pfam" id="PF11374">
    <property type="entry name" value="DUF3176"/>
    <property type="match status" value="1"/>
</dbReference>
<dbReference type="InterPro" id="IPR021514">
    <property type="entry name" value="DUF3176"/>
</dbReference>
<keyword evidence="2" id="KW-1185">Reference proteome</keyword>
<accession>A0A074WE85</accession>
<dbReference type="OrthoDB" id="5376804at2759"/>
<reference evidence="1 2" key="1">
    <citation type="journal article" date="2014" name="BMC Genomics">
        <title>Genome sequencing of four Aureobasidium pullulans varieties: biotechnological potential, stress tolerance, and description of new species.</title>
        <authorList>
            <person name="Gostin Ar C."/>
            <person name="Ohm R.A."/>
            <person name="Kogej T."/>
            <person name="Sonjak S."/>
            <person name="Turk M."/>
            <person name="Zajc J."/>
            <person name="Zalar P."/>
            <person name="Grube M."/>
            <person name="Sun H."/>
            <person name="Han J."/>
            <person name="Sharma A."/>
            <person name="Chiniquy J."/>
            <person name="Ngan C.Y."/>
            <person name="Lipzen A."/>
            <person name="Barry K."/>
            <person name="Grigoriev I.V."/>
            <person name="Gunde-Cimerman N."/>
        </authorList>
    </citation>
    <scope>NUCLEOTIDE SEQUENCE [LARGE SCALE GENOMIC DNA]</scope>
    <source>
        <strain evidence="1 2">CBS 147.97</strain>
    </source>
</reference>
<feature type="non-terminal residue" evidence="1">
    <location>
        <position position="54"/>
    </location>
</feature>
<dbReference type="HOGENOM" id="CLU_3055836_0_0_1"/>
<organism evidence="1 2">
    <name type="scientific">Aureobasidium namibiae CBS 147.97</name>
    <dbReference type="NCBI Taxonomy" id="1043004"/>
    <lineage>
        <taxon>Eukaryota</taxon>
        <taxon>Fungi</taxon>
        <taxon>Dikarya</taxon>
        <taxon>Ascomycota</taxon>
        <taxon>Pezizomycotina</taxon>
        <taxon>Dothideomycetes</taxon>
        <taxon>Dothideomycetidae</taxon>
        <taxon>Dothideales</taxon>
        <taxon>Saccotheciaceae</taxon>
        <taxon>Aureobasidium</taxon>
    </lineage>
</organism>
<gene>
    <name evidence="1" type="ORF">M436DRAFT_33824</name>
</gene>
<dbReference type="PANTHER" id="PTHR35394:SF5">
    <property type="entry name" value="DUF3176 DOMAIN-CONTAINING PROTEIN"/>
    <property type="match status" value="1"/>
</dbReference>
<dbReference type="Proteomes" id="UP000027730">
    <property type="component" value="Unassembled WGS sequence"/>
</dbReference>
<dbReference type="AlphaFoldDB" id="A0A074WE85"/>